<proteinExistence type="predicted"/>
<sequence>MQQKTAALKFVVLLGFVSLCADATYEGARSITGAYLQVLGASGTVVGLVAGFGELIGYGLRLVIGYLSDQTRKYWGITTLGYILNTAVVPLLAFAGRWEVAAGLMMAERTGKAVRTPPRDALLSYGVSQIGKGFGFGLHEAMDQTGAVMGPLAVAAMVYFQGEYHNGFTILVIPAVLGLIILLFLQFLYPNPSDFETETIVEKDSKLPRIFWIYLGAVAIIAAGYADFPLIAFHFQKQEIASGQTIPLFYAMAMGVDAVAALIFGYLFDRVGITILVVAALISALFAPCVFLGDTHLALLGIAFWGIGMGAQESILKAAVAGMVPMAKRATAYGIFSTGYGLAWFVGSALMGFLYDGSIMWLVAFSSTTQLLAIPFFVWVKLKVSHAPTEVDSQEVTNVIIQDLES</sequence>
<gene>
    <name evidence="9" type="ORF">B6N60_02223</name>
</gene>
<dbReference type="GO" id="GO:0005886">
    <property type="term" value="C:plasma membrane"/>
    <property type="evidence" value="ECO:0007669"/>
    <property type="project" value="UniProtKB-SubCell"/>
</dbReference>
<dbReference type="PROSITE" id="PS50850">
    <property type="entry name" value="MFS"/>
    <property type="match status" value="1"/>
</dbReference>
<feature type="transmembrane region" description="Helical" evidence="6">
    <location>
        <begin position="299"/>
        <end position="320"/>
    </location>
</feature>
<dbReference type="InterPro" id="IPR011701">
    <property type="entry name" value="MFS"/>
</dbReference>
<dbReference type="PANTHER" id="PTHR42688">
    <property type="entry name" value="CONSERVED PROTEIN"/>
    <property type="match status" value="1"/>
</dbReference>
<dbReference type="EMBL" id="CP021056">
    <property type="protein sequence ID" value="QXE23533.1"/>
    <property type="molecule type" value="Genomic_DNA"/>
</dbReference>
<evidence type="ECO:0000256" key="4">
    <source>
        <dbReference type="ARBA" id="ARBA00022989"/>
    </source>
</evidence>
<evidence type="ECO:0000313" key="9">
    <source>
        <dbReference type="EMBL" id="QXE23533.1"/>
    </source>
</evidence>
<feature type="chain" id="PRO_5037379314" description="Major facilitator superfamily (MFS) profile domain-containing protein" evidence="7">
    <location>
        <begin position="24"/>
        <end position="406"/>
    </location>
</feature>
<dbReference type="InterPro" id="IPR020846">
    <property type="entry name" value="MFS_dom"/>
</dbReference>
<feature type="transmembrane region" description="Helical" evidence="6">
    <location>
        <begin position="74"/>
        <end position="96"/>
    </location>
</feature>
<evidence type="ECO:0000256" key="3">
    <source>
        <dbReference type="ARBA" id="ARBA00022692"/>
    </source>
</evidence>
<feature type="transmembrane region" description="Helical" evidence="6">
    <location>
        <begin position="332"/>
        <end position="353"/>
    </location>
</feature>
<evidence type="ECO:0000256" key="2">
    <source>
        <dbReference type="ARBA" id="ARBA00022475"/>
    </source>
</evidence>
<reference evidence="9" key="1">
    <citation type="submission" date="2017-04" db="EMBL/GenBank/DDBJ databases">
        <title>Genome deletions in a multicellular cyanobacterial endosymbiont for morphological adaptation in marine diatoms.</title>
        <authorList>
            <person name="Wang Y."/>
            <person name="Gao H."/>
            <person name="Li R."/>
            <person name="Xu X."/>
        </authorList>
    </citation>
    <scope>NUCLEOTIDE SEQUENCE</scope>
    <source>
        <strain evidence="9">FACHB 800</strain>
    </source>
</reference>
<evidence type="ECO:0000256" key="5">
    <source>
        <dbReference type="ARBA" id="ARBA00023136"/>
    </source>
</evidence>
<keyword evidence="4 6" id="KW-1133">Transmembrane helix</keyword>
<evidence type="ECO:0000256" key="6">
    <source>
        <dbReference type="SAM" id="Phobius"/>
    </source>
</evidence>
<organism evidence="9 10">
    <name type="scientific">Richelia sinica FACHB-800</name>
    <dbReference type="NCBI Taxonomy" id="1357546"/>
    <lineage>
        <taxon>Bacteria</taxon>
        <taxon>Bacillati</taxon>
        <taxon>Cyanobacteriota</taxon>
        <taxon>Cyanophyceae</taxon>
        <taxon>Nostocales</taxon>
        <taxon>Nostocaceae</taxon>
        <taxon>Richelia</taxon>
    </lineage>
</organism>
<keyword evidence="2" id="KW-1003">Cell membrane</keyword>
<dbReference type="Pfam" id="PF07690">
    <property type="entry name" value="MFS_1"/>
    <property type="match status" value="1"/>
</dbReference>
<feature type="transmembrane region" description="Helical" evidence="6">
    <location>
        <begin position="275"/>
        <end position="293"/>
    </location>
</feature>
<dbReference type="RefSeq" id="WP_190606619.1">
    <property type="nucleotide sequence ID" value="NZ_CP021056.1"/>
</dbReference>
<dbReference type="Proteomes" id="UP000683511">
    <property type="component" value="Chromosome"/>
</dbReference>
<feature type="signal peptide" evidence="7">
    <location>
        <begin position="1"/>
        <end position="23"/>
    </location>
</feature>
<accession>A0A975Y4U0</accession>
<dbReference type="KEGG" id="rsin:B6N60_02223"/>
<name>A0A975Y4U0_9NOST</name>
<feature type="transmembrane region" description="Helical" evidence="6">
    <location>
        <begin position="359"/>
        <end position="380"/>
    </location>
</feature>
<dbReference type="Gene3D" id="1.20.1250.20">
    <property type="entry name" value="MFS general substrate transporter like domains"/>
    <property type="match status" value="2"/>
</dbReference>
<evidence type="ECO:0000313" key="10">
    <source>
        <dbReference type="Proteomes" id="UP000683511"/>
    </source>
</evidence>
<feature type="transmembrane region" description="Helical" evidence="6">
    <location>
        <begin position="210"/>
        <end position="228"/>
    </location>
</feature>
<keyword evidence="5 6" id="KW-0472">Membrane</keyword>
<keyword evidence="3 6" id="KW-0812">Transmembrane</keyword>
<feature type="transmembrane region" description="Helical" evidence="6">
    <location>
        <begin position="167"/>
        <end position="189"/>
    </location>
</feature>
<keyword evidence="7" id="KW-0732">Signal</keyword>
<keyword evidence="10" id="KW-1185">Reference proteome</keyword>
<dbReference type="PANTHER" id="PTHR42688:SF1">
    <property type="entry name" value="BLR5212 PROTEIN"/>
    <property type="match status" value="1"/>
</dbReference>
<dbReference type="InterPro" id="IPR036259">
    <property type="entry name" value="MFS_trans_sf"/>
</dbReference>
<comment type="subcellular location">
    <subcellularLocation>
        <location evidence="1">Cell membrane</location>
        <topology evidence="1">Multi-pass membrane protein</topology>
    </subcellularLocation>
</comment>
<dbReference type="AlphaFoldDB" id="A0A975Y4U0"/>
<evidence type="ECO:0000256" key="1">
    <source>
        <dbReference type="ARBA" id="ARBA00004651"/>
    </source>
</evidence>
<dbReference type="CDD" id="cd17370">
    <property type="entry name" value="MFS_MJ1317_like"/>
    <property type="match status" value="1"/>
</dbReference>
<dbReference type="GO" id="GO:0022857">
    <property type="term" value="F:transmembrane transporter activity"/>
    <property type="evidence" value="ECO:0007669"/>
    <property type="project" value="InterPro"/>
</dbReference>
<protein>
    <recommendedName>
        <fullName evidence="8">Major facilitator superfamily (MFS) profile domain-containing protein</fullName>
    </recommendedName>
</protein>
<dbReference type="SUPFAM" id="SSF103473">
    <property type="entry name" value="MFS general substrate transporter"/>
    <property type="match status" value="1"/>
</dbReference>
<dbReference type="InterPro" id="IPR052425">
    <property type="entry name" value="Uncharacterized_MFS-type"/>
</dbReference>
<feature type="transmembrane region" description="Helical" evidence="6">
    <location>
        <begin position="44"/>
        <end position="67"/>
    </location>
</feature>
<feature type="domain" description="Major facilitator superfamily (MFS) profile" evidence="8">
    <location>
        <begin position="171"/>
        <end position="406"/>
    </location>
</feature>
<evidence type="ECO:0000256" key="7">
    <source>
        <dbReference type="SAM" id="SignalP"/>
    </source>
</evidence>
<feature type="transmembrane region" description="Helical" evidence="6">
    <location>
        <begin position="248"/>
        <end position="268"/>
    </location>
</feature>
<evidence type="ECO:0000259" key="8">
    <source>
        <dbReference type="PROSITE" id="PS50850"/>
    </source>
</evidence>